<organism evidence="1 2">
    <name type="scientific">Salmonella enterica</name>
    <name type="common">Salmonella choleraesuis</name>
    <dbReference type="NCBI Taxonomy" id="28901"/>
    <lineage>
        <taxon>Bacteria</taxon>
        <taxon>Pseudomonadati</taxon>
        <taxon>Pseudomonadota</taxon>
        <taxon>Gammaproteobacteria</taxon>
        <taxon>Enterobacterales</taxon>
        <taxon>Enterobacteriaceae</taxon>
        <taxon>Salmonella</taxon>
    </lineage>
</organism>
<evidence type="ECO:0000313" key="1">
    <source>
        <dbReference type="EMBL" id="SUG27578.1"/>
    </source>
</evidence>
<evidence type="ECO:0000313" key="2">
    <source>
        <dbReference type="Proteomes" id="UP000254332"/>
    </source>
</evidence>
<reference evidence="1 2" key="1">
    <citation type="submission" date="2018-06" db="EMBL/GenBank/DDBJ databases">
        <authorList>
            <consortium name="Pathogen Informatics"/>
            <person name="Doyle S."/>
        </authorList>
    </citation>
    <scope>NUCLEOTIDE SEQUENCE [LARGE SCALE GENOMIC DNA]</scope>
    <source>
        <strain evidence="1 2">NCTC10718</strain>
    </source>
</reference>
<name>A0A379SEU9_SALER</name>
<sequence length="51" mass="5827">MGVAGEMEDTQQTWLKKRQACGSDAVCLRTPYWQRIQALDKIYDSVPEPVI</sequence>
<dbReference type="AlphaFoldDB" id="A0A379SEU9"/>
<gene>
    <name evidence="1" type="primary">SBOV12221_2</name>
    <name evidence="1" type="ORF">NCTC10718_04901</name>
</gene>
<proteinExistence type="predicted"/>
<accession>A0A379SEU9</accession>
<dbReference type="Proteomes" id="UP000254332">
    <property type="component" value="Unassembled WGS sequence"/>
</dbReference>
<dbReference type="EMBL" id="UGWQ01000003">
    <property type="protein sequence ID" value="SUG27578.1"/>
    <property type="molecule type" value="Genomic_DNA"/>
</dbReference>
<protein>
    <submittedName>
        <fullName evidence="1">Putative secreted protein</fullName>
    </submittedName>
</protein>